<gene>
    <name evidence="2" type="ORF">CYLTODRAFT_447957</name>
</gene>
<evidence type="ECO:0000313" key="2">
    <source>
        <dbReference type="EMBL" id="KIY60697.1"/>
    </source>
</evidence>
<evidence type="ECO:0000256" key="1">
    <source>
        <dbReference type="SAM" id="MobiDB-lite"/>
    </source>
</evidence>
<protein>
    <submittedName>
        <fullName evidence="2">Uncharacterized protein</fullName>
    </submittedName>
</protein>
<evidence type="ECO:0000313" key="3">
    <source>
        <dbReference type="Proteomes" id="UP000054007"/>
    </source>
</evidence>
<organism evidence="2 3">
    <name type="scientific">Cylindrobasidium torrendii FP15055 ss-10</name>
    <dbReference type="NCBI Taxonomy" id="1314674"/>
    <lineage>
        <taxon>Eukaryota</taxon>
        <taxon>Fungi</taxon>
        <taxon>Dikarya</taxon>
        <taxon>Basidiomycota</taxon>
        <taxon>Agaricomycotina</taxon>
        <taxon>Agaricomycetes</taxon>
        <taxon>Agaricomycetidae</taxon>
        <taxon>Agaricales</taxon>
        <taxon>Marasmiineae</taxon>
        <taxon>Physalacriaceae</taxon>
        <taxon>Cylindrobasidium</taxon>
    </lineage>
</organism>
<sequence>MTVDTPLDGAVAQTSCKGDERGVKAASPAGSGNDKKPVRVVHYTADSNGRPTVHHEAGRPTVHHEAQMTGLGSTWTMIARDSVPTWDLVESDDVEDILHVFWHNPPTVTKQVTPPDDAYPLPSEADPKFSPDQLWQGDAYPSLDALFDPEYDFSECYHVLYEACCSQMAERRCNCRQRR</sequence>
<dbReference type="EMBL" id="KN881348">
    <property type="protein sequence ID" value="KIY60697.1"/>
    <property type="molecule type" value="Genomic_DNA"/>
</dbReference>
<name>A0A0D7AR61_9AGAR</name>
<accession>A0A0D7AR61</accession>
<dbReference type="Proteomes" id="UP000054007">
    <property type="component" value="Unassembled WGS sequence"/>
</dbReference>
<dbReference type="AlphaFoldDB" id="A0A0D7AR61"/>
<reference evidence="2 3" key="1">
    <citation type="journal article" date="2015" name="Fungal Genet. Biol.">
        <title>Evolution of novel wood decay mechanisms in Agaricales revealed by the genome sequences of Fistulina hepatica and Cylindrobasidium torrendii.</title>
        <authorList>
            <person name="Floudas D."/>
            <person name="Held B.W."/>
            <person name="Riley R."/>
            <person name="Nagy L.G."/>
            <person name="Koehler G."/>
            <person name="Ransdell A.S."/>
            <person name="Younus H."/>
            <person name="Chow J."/>
            <person name="Chiniquy J."/>
            <person name="Lipzen A."/>
            <person name="Tritt A."/>
            <person name="Sun H."/>
            <person name="Haridas S."/>
            <person name="LaButti K."/>
            <person name="Ohm R.A."/>
            <person name="Kues U."/>
            <person name="Blanchette R.A."/>
            <person name="Grigoriev I.V."/>
            <person name="Minto R.E."/>
            <person name="Hibbett D.S."/>
        </authorList>
    </citation>
    <scope>NUCLEOTIDE SEQUENCE [LARGE SCALE GENOMIC DNA]</scope>
    <source>
        <strain evidence="2 3">FP15055 ss-10</strain>
    </source>
</reference>
<feature type="region of interest" description="Disordered" evidence="1">
    <location>
        <begin position="1"/>
        <end position="37"/>
    </location>
</feature>
<proteinExistence type="predicted"/>
<keyword evidence="3" id="KW-1185">Reference proteome</keyword>